<dbReference type="SUPFAM" id="SSF54236">
    <property type="entry name" value="Ubiquitin-like"/>
    <property type="match status" value="1"/>
</dbReference>
<evidence type="ECO:0008006" key="8">
    <source>
        <dbReference type="Google" id="ProtNLM"/>
    </source>
</evidence>
<organism evidence="7">
    <name type="scientific">Menopon gallinae</name>
    <name type="common">poultry shaft louse</name>
    <dbReference type="NCBI Taxonomy" id="328185"/>
    <lineage>
        <taxon>Eukaryota</taxon>
        <taxon>Metazoa</taxon>
        <taxon>Ecdysozoa</taxon>
        <taxon>Arthropoda</taxon>
        <taxon>Hexapoda</taxon>
        <taxon>Insecta</taxon>
        <taxon>Pterygota</taxon>
        <taxon>Neoptera</taxon>
        <taxon>Paraneoptera</taxon>
        <taxon>Psocodea</taxon>
        <taxon>Troctomorpha</taxon>
        <taxon>Phthiraptera</taxon>
        <taxon>Amblycera</taxon>
        <taxon>Menoponidae</taxon>
        <taxon>Menopon</taxon>
    </lineage>
</organism>
<dbReference type="Gene3D" id="3.10.20.90">
    <property type="entry name" value="Phosphatidylinositol 3-kinase Catalytic Subunit, Chain A, domain 1"/>
    <property type="match status" value="1"/>
</dbReference>
<dbReference type="GO" id="GO:0036435">
    <property type="term" value="F:K48-linked polyubiquitin modification-dependent protein binding"/>
    <property type="evidence" value="ECO:0007669"/>
    <property type="project" value="TreeGrafter"/>
</dbReference>
<evidence type="ECO:0000256" key="1">
    <source>
        <dbReference type="ARBA" id="ARBA00004496"/>
    </source>
</evidence>
<proteinExistence type="predicted"/>
<keyword evidence="3" id="KW-0175">Coiled coil</keyword>
<feature type="domain" description="UBX" evidence="6">
    <location>
        <begin position="246"/>
        <end position="324"/>
    </location>
</feature>
<evidence type="ECO:0000313" key="7">
    <source>
        <dbReference type="EMBL" id="KAL0267159.1"/>
    </source>
</evidence>
<dbReference type="InterPro" id="IPR001012">
    <property type="entry name" value="UBX_dom"/>
</dbReference>
<evidence type="ECO:0000259" key="5">
    <source>
        <dbReference type="PROSITE" id="PS50030"/>
    </source>
</evidence>
<feature type="compositionally biased region" description="Basic and acidic residues" evidence="4">
    <location>
        <begin position="55"/>
        <end position="84"/>
    </location>
</feature>
<dbReference type="PROSITE" id="PS50033">
    <property type="entry name" value="UBX"/>
    <property type="match status" value="1"/>
</dbReference>
<dbReference type="EMBL" id="JARGDH010000005">
    <property type="protein sequence ID" value="KAL0267159.1"/>
    <property type="molecule type" value="Genomic_DNA"/>
</dbReference>
<accession>A0AAW2HBW2</accession>
<keyword evidence="2" id="KW-0963">Cytoplasm</keyword>
<feature type="compositionally biased region" description="Basic and acidic residues" evidence="4">
    <location>
        <begin position="122"/>
        <end position="166"/>
    </location>
</feature>
<feature type="region of interest" description="Disordered" evidence="4">
    <location>
        <begin position="113"/>
        <end position="178"/>
    </location>
</feature>
<dbReference type="InterPro" id="IPR029071">
    <property type="entry name" value="Ubiquitin-like_domsf"/>
</dbReference>
<dbReference type="GO" id="GO:0032435">
    <property type="term" value="P:negative regulation of proteasomal ubiquitin-dependent protein catabolic process"/>
    <property type="evidence" value="ECO:0007669"/>
    <property type="project" value="TreeGrafter"/>
</dbReference>
<dbReference type="Pfam" id="PF00789">
    <property type="entry name" value="UBX"/>
    <property type="match status" value="1"/>
</dbReference>
<evidence type="ECO:0000259" key="6">
    <source>
        <dbReference type="PROSITE" id="PS50033"/>
    </source>
</evidence>
<gene>
    <name evidence="7" type="ORF">PYX00_009507</name>
</gene>
<dbReference type="AlphaFoldDB" id="A0AAW2HBW2"/>
<feature type="compositionally biased region" description="Low complexity" evidence="4">
    <location>
        <begin position="225"/>
        <end position="238"/>
    </location>
</feature>
<feature type="domain" description="UBA" evidence="5">
    <location>
        <begin position="1"/>
        <end position="41"/>
    </location>
</feature>
<dbReference type="GO" id="GO:0031397">
    <property type="term" value="P:negative regulation of protein ubiquitination"/>
    <property type="evidence" value="ECO:0007669"/>
    <property type="project" value="TreeGrafter"/>
</dbReference>
<dbReference type="PROSITE" id="PS50030">
    <property type="entry name" value="UBA"/>
    <property type="match status" value="1"/>
</dbReference>
<dbReference type="CDD" id="cd01772">
    <property type="entry name" value="UBX_UBXN1"/>
    <property type="match status" value="1"/>
</dbReference>
<dbReference type="SMART" id="SM00166">
    <property type="entry name" value="UBX"/>
    <property type="match status" value="1"/>
</dbReference>
<reference evidence="7" key="1">
    <citation type="journal article" date="2024" name="Gigascience">
        <title>Chromosome-level genome of the poultry shaft louse Menopon gallinae provides insight into the host-switching and adaptive evolution of parasitic lice.</title>
        <authorList>
            <person name="Xu Y."/>
            <person name="Ma L."/>
            <person name="Liu S."/>
            <person name="Liang Y."/>
            <person name="Liu Q."/>
            <person name="He Z."/>
            <person name="Tian L."/>
            <person name="Duan Y."/>
            <person name="Cai W."/>
            <person name="Li H."/>
            <person name="Song F."/>
        </authorList>
    </citation>
    <scope>NUCLEOTIDE SEQUENCE</scope>
    <source>
        <strain evidence="7">Cailab_2023a</strain>
    </source>
</reference>
<evidence type="ECO:0000256" key="3">
    <source>
        <dbReference type="ARBA" id="ARBA00023054"/>
    </source>
</evidence>
<name>A0AAW2HBW2_9NEOP</name>
<comment type="caution">
    <text evidence="7">The sequence shown here is derived from an EMBL/GenBank/DDBJ whole genome shotgun (WGS) entry which is preliminary data.</text>
</comment>
<dbReference type="SUPFAM" id="SSF46934">
    <property type="entry name" value="UBA-like"/>
    <property type="match status" value="1"/>
</dbReference>
<dbReference type="InterPro" id="IPR009060">
    <property type="entry name" value="UBA-like_sf"/>
</dbReference>
<dbReference type="PANTHER" id="PTHR46340:SF1">
    <property type="entry name" value="UBX DOMAIN-CONTAINING PROTEIN 1"/>
    <property type="match status" value="1"/>
</dbReference>
<dbReference type="Gene3D" id="1.10.8.10">
    <property type="entry name" value="DNA helicase RuvA subunit, C-terminal domain"/>
    <property type="match status" value="1"/>
</dbReference>
<feature type="region of interest" description="Disordered" evidence="4">
    <location>
        <begin position="218"/>
        <end position="246"/>
    </location>
</feature>
<comment type="subcellular location">
    <subcellularLocation>
        <location evidence="1">Cytoplasm</location>
    </subcellularLocation>
</comment>
<dbReference type="SMART" id="SM00165">
    <property type="entry name" value="UBA"/>
    <property type="match status" value="1"/>
</dbReference>
<dbReference type="PANTHER" id="PTHR46340">
    <property type="entry name" value="UBX DOMAIN-CONTAINING PROTEIN 1"/>
    <property type="match status" value="1"/>
</dbReference>
<feature type="region of interest" description="Disordered" evidence="4">
    <location>
        <begin position="41"/>
        <end position="84"/>
    </location>
</feature>
<dbReference type="Pfam" id="PF22562">
    <property type="entry name" value="UBA_7"/>
    <property type="match status" value="1"/>
</dbReference>
<protein>
    <recommendedName>
        <fullName evidence="8">UBX domain-containing protein 1</fullName>
    </recommendedName>
</protein>
<dbReference type="GO" id="GO:0005634">
    <property type="term" value="C:nucleus"/>
    <property type="evidence" value="ECO:0007669"/>
    <property type="project" value="TreeGrafter"/>
</dbReference>
<dbReference type="GO" id="GO:1903094">
    <property type="term" value="P:negative regulation of protein K48-linked deubiquitination"/>
    <property type="evidence" value="ECO:0007669"/>
    <property type="project" value="TreeGrafter"/>
</dbReference>
<evidence type="ECO:0000256" key="4">
    <source>
        <dbReference type="SAM" id="MobiDB-lite"/>
    </source>
</evidence>
<feature type="compositionally biased region" description="Low complexity" evidence="4">
    <location>
        <begin position="41"/>
        <end position="52"/>
    </location>
</feature>
<sequence length="328" mass="37426">MSTPDVTALVEMGFSEDKAEKALSITGNRGVGIALEWLLSNSEDNSEPSSSVDVEESKNDEKSPGQKEDASEGSNEAEKKGEPKSIKCEDLLLHSCNKLFQSQLEVEYHAVKSGHSNFSESTEEKKPLTEEEKKEQLRLIEEKMKQKRKEREEKERKDELEREKRRIQSGKELGLMREKLKEEEMKRMIEKHRREKIEDQKARQRVKEQIEADKLARKMKFADNSSSPSATPAPASSAETISRPQKDYTEARIQIRLTNGQTLTHTFGCKEQLSAVRLYIQMNRTDGSEPFSMMTNFPKKIFSDEDFEKPLEALGLTPSAVIIVSKKI</sequence>
<dbReference type="InterPro" id="IPR015940">
    <property type="entry name" value="UBA"/>
</dbReference>
<dbReference type="GO" id="GO:0005737">
    <property type="term" value="C:cytoplasm"/>
    <property type="evidence" value="ECO:0007669"/>
    <property type="project" value="UniProtKB-SubCell"/>
</dbReference>
<evidence type="ECO:0000256" key="2">
    <source>
        <dbReference type="ARBA" id="ARBA00022490"/>
    </source>
</evidence>